<feature type="signal peptide" evidence="1">
    <location>
        <begin position="1"/>
        <end position="23"/>
    </location>
</feature>
<sequence length="235" mass="25987">MVFTKSLLSIAGVVLQLASLSSAGIANRANSGAAEVTYSHDGRTCCTGGERGAIFSESKCEYNSQALIPNIPQDTYVTKCCWNENVNDFHVHFANVHEMRKISPVVITGNASVPIEICNLGLKWNITEYILTDDYLNINVNLNIDCGPFNLWDREWNRIHFDSSYRNSGEFAYEISAVGPTIYATITSKIHRSDFSVDFHGQLTGTGIFSQLDQSFDKNLRADEVAAILSEADIC</sequence>
<accession>A0A0G0A9N2</accession>
<reference evidence="3" key="1">
    <citation type="journal article" date="2015" name="Genome Announc.">
        <title>Draft whole-genome sequence of the biocontrol agent Trichoderma harzianum T6776.</title>
        <authorList>
            <person name="Baroncelli R."/>
            <person name="Piaggeschi G."/>
            <person name="Fiorini L."/>
            <person name="Bertolini E."/>
            <person name="Zapparata A."/>
            <person name="Pe M.E."/>
            <person name="Sarrocco S."/>
            <person name="Vannacci G."/>
        </authorList>
    </citation>
    <scope>NUCLEOTIDE SEQUENCE [LARGE SCALE GENOMIC DNA]</scope>
    <source>
        <strain evidence="3">T6776</strain>
    </source>
</reference>
<comment type="caution">
    <text evidence="2">The sequence shown here is derived from an EMBL/GenBank/DDBJ whole genome shotgun (WGS) entry which is preliminary data.</text>
</comment>
<dbReference type="AlphaFoldDB" id="A0A0G0A9N2"/>
<feature type="chain" id="PRO_5002531002" evidence="1">
    <location>
        <begin position="24"/>
        <end position="235"/>
    </location>
</feature>
<gene>
    <name evidence="2" type="ORF">THAR02_06143</name>
</gene>
<evidence type="ECO:0000313" key="3">
    <source>
        <dbReference type="Proteomes" id="UP000034112"/>
    </source>
</evidence>
<keyword evidence="1" id="KW-0732">Signal</keyword>
<name>A0A0G0A9N2_TRIHA</name>
<evidence type="ECO:0000313" key="2">
    <source>
        <dbReference type="EMBL" id="KKP01764.1"/>
    </source>
</evidence>
<dbReference type="OrthoDB" id="4888390at2759"/>
<protein>
    <submittedName>
        <fullName evidence="2">Uncharacterized protein</fullName>
    </submittedName>
</protein>
<organism evidence="2 3">
    <name type="scientific">Trichoderma harzianum</name>
    <name type="common">Hypocrea lixii</name>
    <dbReference type="NCBI Taxonomy" id="5544"/>
    <lineage>
        <taxon>Eukaryota</taxon>
        <taxon>Fungi</taxon>
        <taxon>Dikarya</taxon>
        <taxon>Ascomycota</taxon>
        <taxon>Pezizomycotina</taxon>
        <taxon>Sordariomycetes</taxon>
        <taxon>Hypocreomycetidae</taxon>
        <taxon>Hypocreales</taxon>
        <taxon>Hypocreaceae</taxon>
        <taxon>Trichoderma</taxon>
    </lineage>
</organism>
<dbReference type="Proteomes" id="UP000034112">
    <property type="component" value="Unassembled WGS sequence"/>
</dbReference>
<proteinExistence type="predicted"/>
<evidence type="ECO:0000256" key="1">
    <source>
        <dbReference type="SAM" id="SignalP"/>
    </source>
</evidence>
<dbReference type="EMBL" id="JOKZ01000180">
    <property type="protein sequence ID" value="KKP01764.1"/>
    <property type="molecule type" value="Genomic_DNA"/>
</dbReference>